<evidence type="ECO:0000313" key="2">
    <source>
        <dbReference type="Proteomes" id="UP000887013"/>
    </source>
</evidence>
<dbReference type="EMBL" id="BMAW01072214">
    <property type="protein sequence ID" value="GFT81826.1"/>
    <property type="molecule type" value="Genomic_DNA"/>
</dbReference>
<dbReference type="Proteomes" id="UP000887013">
    <property type="component" value="Unassembled WGS sequence"/>
</dbReference>
<reference evidence="1" key="1">
    <citation type="submission" date="2020-08" db="EMBL/GenBank/DDBJ databases">
        <title>Multicomponent nature underlies the extraordinary mechanical properties of spider dragline silk.</title>
        <authorList>
            <person name="Kono N."/>
            <person name="Nakamura H."/>
            <person name="Mori M."/>
            <person name="Yoshida Y."/>
            <person name="Ohtoshi R."/>
            <person name="Malay A.D."/>
            <person name="Moran D.A.P."/>
            <person name="Tomita M."/>
            <person name="Numata K."/>
            <person name="Arakawa K."/>
        </authorList>
    </citation>
    <scope>NUCLEOTIDE SEQUENCE</scope>
</reference>
<sequence>MVSATRVALHNFVCGNRKESETLNSYWMILSALNPTPPELLEKSVQCLKRMVYCQQSLVSKDKKSQGKRRAPVSVGNKQLQDVTDLIRKELTIFIRNFLSNCRHTLTRNTDDMIICH</sequence>
<protein>
    <submittedName>
        <fullName evidence="1">Uncharacterized protein</fullName>
    </submittedName>
</protein>
<comment type="caution">
    <text evidence="1">The sequence shown here is derived from an EMBL/GenBank/DDBJ whole genome shotgun (WGS) entry which is preliminary data.</text>
</comment>
<gene>
    <name evidence="1" type="ORF">NPIL_413811</name>
</gene>
<proteinExistence type="predicted"/>
<organism evidence="1 2">
    <name type="scientific">Nephila pilipes</name>
    <name type="common">Giant wood spider</name>
    <name type="synonym">Nephila maculata</name>
    <dbReference type="NCBI Taxonomy" id="299642"/>
    <lineage>
        <taxon>Eukaryota</taxon>
        <taxon>Metazoa</taxon>
        <taxon>Ecdysozoa</taxon>
        <taxon>Arthropoda</taxon>
        <taxon>Chelicerata</taxon>
        <taxon>Arachnida</taxon>
        <taxon>Araneae</taxon>
        <taxon>Araneomorphae</taxon>
        <taxon>Entelegynae</taxon>
        <taxon>Araneoidea</taxon>
        <taxon>Nephilidae</taxon>
        <taxon>Nephila</taxon>
    </lineage>
</organism>
<accession>A0A8X6U1Z7</accession>
<name>A0A8X6U1Z7_NEPPI</name>
<evidence type="ECO:0000313" key="1">
    <source>
        <dbReference type="EMBL" id="GFT81826.1"/>
    </source>
</evidence>
<keyword evidence="2" id="KW-1185">Reference proteome</keyword>
<dbReference type="AlphaFoldDB" id="A0A8X6U1Z7"/>